<evidence type="ECO:0000256" key="1">
    <source>
        <dbReference type="ARBA" id="ARBA00023125"/>
    </source>
</evidence>
<dbReference type="SUPFAM" id="SSF46689">
    <property type="entry name" value="Homeodomain-like"/>
    <property type="match status" value="1"/>
</dbReference>
<gene>
    <name evidence="4" type="ORF">SAMN05660236_5494</name>
</gene>
<evidence type="ECO:0000313" key="4">
    <source>
        <dbReference type="EMBL" id="SKC87720.1"/>
    </source>
</evidence>
<dbReference type="PROSITE" id="PS50977">
    <property type="entry name" value="HTH_TETR_2"/>
    <property type="match status" value="1"/>
</dbReference>
<reference evidence="4 5" key="1">
    <citation type="submission" date="2017-02" db="EMBL/GenBank/DDBJ databases">
        <authorList>
            <person name="Peterson S.W."/>
        </authorList>
    </citation>
    <scope>NUCLEOTIDE SEQUENCE [LARGE SCALE GENOMIC DNA]</scope>
    <source>
        <strain evidence="4 5">DSM 25262</strain>
    </source>
</reference>
<feature type="DNA-binding region" description="H-T-H motif" evidence="2">
    <location>
        <begin position="34"/>
        <end position="53"/>
    </location>
</feature>
<accession>A0A1T5MHM9</accession>
<dbReference type="PANTHER" id="PTHR43479:SF11">
    <property type="entry name" value="ACREF_ENVCD OPERON REPRESSOR-RELATED"/>
    <property type="match status" value="1"/>
</dbReference>
<dbReference type="Proteomes" id="UP000190961">
    <property type="component" value="Unassembled WGS sequence"/>
</dbReference>
<dbReference type="GO" id="GO:0003677">
    <property type="term" value="F:DNA binding"/>
    <property type="evidence" value="ECO:0007669"/>
    <property type="project" value="UniProtKB-UniRule"/>
</dbReference>
<keyword evidence="5" id="KW-1185">Reference proteome</keyword>
<dbReference type="InterPro" id="IPR001647">
    <property type="entry name" value="HTH_TetR"/>
</dbReference>
<dbReference type="EMBL" id="FUZU01000004">
    <property type="protein sequence ID" value="SKC87720.1"/>
    <property type="molecule type" value="Genomic_DNA"/>
</dbReference>
<dbReference type="RefSeq" id="WP_159453823.1">
    <property type="nucleotide sequence ID" value="NZ_FUZU01000004.1"/>
</dbReference>
<organism evidence="4 5">
    <name type="scientific">Ohtaekwangia koreensis</name>
    <dbReference type="NCBI Taxonomy" id="688867"/>
    <lineage>
        <taxon>Bacteria</taxon>
        <taxon>Pseudomonadati</taxon>
        <taxon>Bacteroidota</taxon>
        <taxon>Cytophagia</taxon>
        <taxon>Cytophagales</taxon>
        <taxon>Fulvivirgaceae</taxon>
        <taxon>Ohtaekwangia</taxon>
    </lineage>
</organism>
<dbReference type="InterPro" id="IPR036271">
    <property type="entry name" value="Tet_transcr_reg_TetR-rel_C_sf"/>
</dbReference>
<dbReference type="Gene3D" id="1.10.357.10">
    <property type="entry name" value="Tetracycline Repressor, domain 2"/>
    <property type="match status" value="1"/>
</dbReference>
<dbReference type="PRINTS" id="PR00455">
    <property type="entry name" value="HTHTETR"/>
</dbReference>
<dbReference type="InterPro" id="IPR009057">
    <property type="entry name" value="Homeodomain-like_sf"/>
</dbReference>
<feature type="domain" description="HTH tetR-type" evidence="3">
    <location>
        <begin position="11"/>
        <end position="71"/>
    </location>
</feature>
<dbReference type="Gene3D" id="1.10.10.60">
    <property type="entry name" value="Homeodomain-like"/>
    <property type="match status" value="1"/>
</dbReference>
<dbReference type="Pfam" id="PF00440">
    <property type="entry name" value="TetR_N"/>
    <property type="match status" value="1"/>
</dbReference>
<dbReference type="OrthoDB" id="9789566at2"/>
<sequence length="200" mass="22968">MSQSLHMTKDEAIRVEVLKAARALFQRFGLFKTTMEDIAKATGKGKSTLYYYYASKDEIFDAVISEDMEEVINLVTIAVDKVSSAEDKLKAFTSIRIKLLNQKANLYSIIFGEISENPNLIRKLKKKYENRELETLKDILSYGVQTKEFKIEDGDLDDLAYVMLCAFRGIEMGIFEDNRIKKIGDRMDIILDLLIHGFKK</sequence>
<evidence type="ECO:0000313" key="5">
    <source>
        <dbReference type="Proteomes" id="UP000190961"/>
    </source>
</evidence>
<dbReference type="PANTHER" id="PTHR43479">
    <property type="entry name" value="ACREF/ENVCD OPERON REPRESSOR-RELATED"/>
    <property type="match status" value="1"/>
</dbReference>
<dbReference type="AlphaFoldDB" id="A0A1T5MHM9"/>
<evidence type="ECO:0000256" key="2">
    <source>
        <dbReference type="PROSITE-ProRule" id="PRU00335"/>
    </source>
</evidence>
<keyword evidence="1 2" id="KW-0238">DNA-binding</keyword>
<dbReference type="SUPFAM" id="SSF48498">
    <property type="entry name" value="Tetracyclin repressor-like, C-terminal domain"/>
    <property type="match status" value="1"/>
</dbReference>
<dbReference type="InterPro" id="IPR050624">
    <property type="entry name" value="HTH-type_Tx_Regulator"/>
</dbReference>
<name>A0A1T5MHM9_9BACT</name>
<proteinExistence type="predicted"/>
<protein>
    <submittedName>
        <fullName evidence="4">Transcriptional regulator, TetR family</fullName>
    </submittedName>
</protein>
<dbReference type="STRING" id="688867.SAMN05660236_5494"/>
<evidence type="ECO:0000259" key="3">
    <source>
        <dbReference type="PROSITE" id="PS50977"/>
    </source>
</evidence>